<name>A0A437Q5G9_9GAMM</name>
<dbReference type="RefSeq" id="WP_127695033.1">
    <property type="nucleotide sequence ID" value="NZ_SACQ01000007.1"/>
</dbReference>
<evidence type="ECO:0000313" key="1">
    <source>
        <dbReference type="EMBL" id="RVU29750.1"/>
    </source>
</evidence>
<reference evidence="1 2" key="1">
    <citation type="submission" date="2019-01" db="EMBL/GenBank/DDBJ databases">
        <authorList>
            <person name="Chen W.-M."/>
        </authorList>
    </citation>
    <scope>NUCLEOTIDE SEQUENCE [LARGE SCALE GENOMIC DNA]</scope>
    <source>
        <strain evidence="1 2">HPM-16</strain>
    </source>
</reference>
<dbReference type="Proteomes" id="UP000282818">
    <property type="component" value="Unassembled WGS sequence"/>
</dbReference>
<protein>
    <recommendedName>
        <fullName evidence="3">Lipoprotein</fullName>
    </recommendedName>
</protein>
<dbReference type="EMBL" id="SACQ01000007">
    <property type="protein sequence ID" value="RVU29750.1"/>
    <property type="molecule type" value="Genomic_DNA"/>
</dbReference>
<keyword evidence="2" id="KW-1185">Reference proteome</keyword>
<evidence type="ECO:0008006" key="3">
    <source>
        <dbReference type="Google" id="ProtNLM"/>
    </source>
</evidence>
<evidence type="ECO:0000313" key="2">
    <source>
        <dbReference type="Proteomes" id="UP000282818"/>
    </source>
</evidence>
<organism evidence="1 2">
    <name type="scientific">Neptunomonas marina</name>
    <dbReference type="NCBI Taxonomy" id="1815562"/>
    <lineage>
        <taxon>Bacteria</taxon>
        <taxon>Pseudomonadati</taxon>
        <taxon>Pseudomonadota</taxon>
        <taxon>Gammaproteobacteria</taxon>
        <taxon>Oceanospirillales</taxon>
        <taxon>Oceanospirillaceae</taxon>
        <taxon>Neptunomonas</taxon>
    </lineage>
</organism>
<sequence length="124" mass="14069">MSYRWWKCTNTLWALVFLLLSGCFNEGGTVRSGMTYEVMKEQGAFKLVYVVPLSTKSKVPYREVANKVCAGERICIALFWDEKENVPLSMPMTDMQVATKVAHYNLNKNTGLDRVRICSNEGCS</sequence>
<comment type="caution">
    <text evidence="1">The sequence shown here is derived from an EMBL/GenBank/DDBJ whole genome shotgun (WGS) entry which is preliminary data.</text>
</comment>
<proteinExistence type="predicted"/>
<dbReference type="PROSITE" id="PS51257">
    <property type="entry name" value="PROKAR_LIPOPROTEIN"/>
    <property type="match status" value="1"/>
</dbReference>
<accession>A0A437Q5G9</accession>
<dbReference type="AlphaFoldDB" id="A0A437Q5G9"/>
<gene>
    <name evidence="1" type="ORF">EOE65_14450</name>
</gene>